<evidence type="ECO:0000313" key="8">
    <source>
        <dbReference type="EMBL" id="KAK8235675.1"/>
    </source>
</evidence>
<dbReference type="PROSITE" id="PS50850">
    <property type="entry name" value="MFS"/>
    <property type="match status" value="1"/>
</dbReference>
<feature type="transmembrane region" description="Helical" evidence="6">
    <location>
        <begin position="222"/>
        <end position="246"/>
    </location>
</feature>
<dbReference type="Gene3D" id="1.20.1720.10">
    <property type="entry name" value="Multidrug resistance protein D"/>
    <property type="match status" value="1"/>
</dbReference>
<feature type="compositionally biased region" description="Low complexity" evidence="5">
    <location>
        <begin position="12"/>
        <end position="23"/>
    </location>
</feature>
<evidence type="ECO:0000256" key="3">
    <source>
        <dbReference type="ARBA" id="ARBA00022989"/>
    </source>
</evidence>
<feature type="region of interest" description="Disordered" evidence="5">
    <location>
        <begin position="53"/>
        <end position="82"/>
    </location>
</feature>
<feature type="transmembrane region" description="Helical" evidence="6">
    <location>
        <begin position="427"/>
        <end position="446"/>
    </location>
</feature>
<feature type="transmembrane region" description="Helical" evidence="6">
    <location>
        <begin position="291"/>
        <end position="310"/>
    </location>
</feature>
<reference evidence="8 9" key="1">
    <citation type="submission" date="2024-04" db="EMBL/GenBank/DDBJ databases">
        <title>Phyllosticta paracitricarpa is synonymous to the EU quarantine fungus P. citricarpa based on phylogenomic analyses.</title>
        <authorList>
            <consortium name="Lawrence Berkeley National Laboratory"/>
            <person name="Van Ingen-Buijs V.A."/>
            <person name="Van Westerhoven A.C."/>
            <person name="Haridas S."/>
            <person name="Skiadas P."/>
            <person name="Martin F."/>
            <person name="Groenewald J.Z."/>
            <person name="Crous P.W."/>
            <person name="Seidl M.F."/>
        </authorList>
    </citation>
    <scope>NUCLEOTIDE SEQUENCE [LARGE SCALE GENOMIC DNA]</scope>
    <source>
        <strain evidence="8 9">CBS 123374</strain>
    </source>
</reference>
<feature type="domain" description="Major facilitator superfamily (MFS) profile" evidence="7">
    <location>
        <begin position="95"/>
        <end position="587"/>
    </location>
</feature>
<feature type="region of interest" description="Disordered" evidence="5">
    <location>
        <begin position="1"/>
        <end position="37"/>
    </location>
</feature>
<feature type="transmembrane region" description="Helical" evidence="6">
    <location>
        <begin position="452"/>
        <end position="477"/>
    </location>
</feature>
<dbReference type="Gene3D" id="1.20.1250.20">
    <property type="entry name" value="MFS general substrate transporter like domains"/>
    <property type="match status" value="1"/>
</dbReference>
<evidence type="ECO:0000313" key="9">
    <source>
        <dbReference type="Proteomes" id="UP001492380"/>
    </source>
</evidence>
<proteinExistence type="predicted"/>
<feature type="transmembrane region" description="Helical" evidence="6">
    <location>
        <begin position="322"/>
        <end position="341"/>
    </location>
</feature>
<feature type="transmembrane region" description="Helical" evidence="6">
    <location>
        <begin position="191"/>
        <end position="210"/>
    </location>
</feature>
<feature type="transmembrane region" description="Helical" evidence="6">
    <location>
        <begin position="563"/>
        <end position="582"/>
    </location>
</feature>
<evidence type="ECO:0000256" key="6">
    <source>
        <dbReference type="SAM" id="Phobius"/>
    </source>
</evidence>
<feature type="transmembrane region" description="Helical" evidence="6">
    <location>
        <begin position="397"/>
        <end position="420"/>
    </location>
</feature>
<keyword evidence="4 6" id="KW-0472">Membrane</keyword>
<comment type="subcellular location">
    <subcellularLocation>
        <location evidence="1">Membrane</location>
        <topology evidence="1">Multi-pass membrane protein</topology>
    </subcellularLocation>
</comment>
<keyword evidence="3 6" id="KW-1133">Transmembrane helix</keyword>
<keyword evidence="2 6" id="KW-0812">Transmembrane</keyword>
<dbReference type="PANTHER" id="PTHR23501:SF67">
    <property type="entry name" value="MFS MULTIDRUG EFFLUX TRANSPORTER (EUROFUNG)"/>
    <property type="match status" value="1"/>
</dbReference>
<accession>A0ABR1YRS1</accession>
<evidence type="ECO:0000256" key="5">
    <source>
        <dbReference type="SAM" id="MobiDB-lite"/>
    </source>
</evidence>
<feature type="transmembrane region" description="Helical" evidence="6">
    <location>
        <begin position="92"/>
        <end position="114"/>
    </location>
</feature>
<dbReference type="InterPro" id="IPR020846">
    <property type="entry name" value="MFS_dom"/>
</dbReference>
<keyword evidence="9" id="KW-1185">Reference proteome</keyword>
<feature type="transmembrane region" description="Helical" evidence="6">
    <location>
        <begin position="498"/>
        <end position="515"/>
    </location>
</feature>
<dbReference type="Pfam" id="PF07690">
    <property type="entry name" value="MFS_1"/>
    <property type="match status" value="1"/>
</dbReference>
<feature type="transmembrane region" description="Helical" evidence="6">
    <location>
        <begin position="258"/>
        <end position="279"/>
    </location>
</feature>
<feature type="transmembrane region" description="Helical" evidence="6">
    <location>
        <begin position="129"/>
        <end position="148"/>
    </location>
</feature>
<dbReference type="InterPro" id="IPR036259">
    <property type="entry name" value="MFS_trans_sf"/>
</dbReference>
<evidence type="ECO:0000256" key="1">
    <source>
        <dbReference type="ARBA" id="ARBA00004141"/>
    </source>
</evidence>
<dbReference type="InterPro" id="IPR011701">
    <property type="entry name" value="MFS"/>
</dbReference>
<gene>
    <name evidence="8" type="ORF">HDK90DRAFT_518381</name>
</gene>
<protein>
    <submittedName>
        <fullName evidence="8">Major facilitator superfamily domain-containing protein</fullName>
    </submittedName>
</protein>
<evidence type="ECO:0000256" key="4">
    <source>
        <dbReference type="ARBA" id="ARBA00023136"/>
    </source>
</evidence>
<comment type="caution">
    <text evidence="8">The sequence shown here is derived from an EMBL/GenBank/DDBJ whole genome shotgun (WGS) entry which is preliminary data.</text>
</comment>
<evidence type="ECO:0000259" key="7">
    <source>
        <dbReference type="PROSITE" id="PS50850"/>
    </source>
</evidence>
<name>A0ABR1YRS1_9PEZI</name>
<feature type="transmembrane region" description="Helical" evidence="6">
    <location>
        <begin position="362"/>
        <end position="385"/>
    </location>
</feature>
<dbReference type="Proteomes" id="UP001492380">
    <property type="component" value="Unassembled WGS sequence"/>
</dbReference>
<dbReference type="EMBL" id="JBBWRZ010000005">
    <property type="protein sequence ID" value="KAK8235675.1"/>
    <property type="molecule type" value="Genomic_DNA"/>
</dbReference>
<dbReference type="SUPFAM" id="SSF103473">
    <property type="entry name" value="MFS general substrate transporter"/>
    <property type="match status" value="1"/>
</dbReference>
<evidence type="ECO:0000256" key="2">
    <source>
        <dbReference type="ARBA" id="ARBA00022692"/>
    </source>
</evidence>
<sequence>MTQGNPDRDNGPSETTPLLPSSSNGPDTEADLESQQHRQYLKRYATATVRSVTTEGEGLSPGAQEAVLSETTDDRHESDSSPYRGGVSVTQFWFIFVGICLTYFVACFDSTLMASSHPVITSYFNSSNAASWLSTSFLLTSTSFQPLLARLSDTVGRRPVFLLIMVLFAGATLACSLAPTIGAFIAARAFAGLGAGGVFAIGSILTNDLVPIEIRGNYQALINLFFGMGQACGAAFGGFLCDAIGWRWTFGVQVPAQAVVLLIAVIWLPGDLGPCLAAYSDKRWWQHLRSFDIGGSLLLTCTVGALILALNLGGNVLPWTHPLIPASFAVSILAGFLLLRVETRVPRPVLPLSMLFTAPRGPLVFSNFFSTMASNAIIFNAPLYFQAVKLDSPSVSGFRMAASSLAVMISGVASGFLMTWSRRMKPLITTGALVSLVGSICLSAMWDGIPTGLATAFLVPASTGLGFSFPATSLAVVATSDEADQAVMTSTLSLFRSLGSVFGVAISSLLVQNLLGHQLDARVSNPGKADVIRRVTRSVRAIFDLDAVHQRQVILSYEYSLRWAFVSAVVLFVVVNALVWPIRLPRLGESKKRARS</sequence>
<dbReference type="PANTHER" id="PTHR23501">
    <property type="entry name" value="MAJOR FACILITATOR SUPERFAMILY"/>
    <property type="match status" value="1"/>
</dbReference>
<organism evidence="8 9">
    <name type="scientific">Phyllosticta capitalensis</name>
    <dbReference type="NCBI Taxonomy" id="121624"/>
    <lineage>
        <taxon>Eukaryota</taxon>
        <taxon>Fungi</taxon>
        <taxon>Dikarya</taxon>
        <taxon>Ascomycota</taxon>
        <taxon>Pezizomycotina</taxon>
        <taxon>Dothideomycetes</taxon>
        <taxon>Dothideomycetes incertae sedis</taxon>
        <taxon>Botryosphaeriales</taxon>
        <taxon>Phyllostictaceae</taxon>
        <taxon>Phyllosticta</taxon>
    </lineage>
</organism>
<feature type="compositionally biased region" description="Basic and acidic residues" evidence="5">
    <location>
        <begin position="1"/>
        <end position="11"/>
    </location>
</feature>
<feature type="transmembrane region" description="Helical" evidence="6">
    <location>
        <begin position="160"/>
        <end position="185"/>
    </location>
</feature>